<gene>
    <name evidence="3" type="ORF">M1B78_15380</name>
</gene>
<dbReference type="Pfam" id="PF13808">
    <property type="entry name" value="DDE_Tnp_1_assoc"/>
    <property type="match status" value="1"/>
</dbReference>
<keyword evidence="1" id="KW-0472">Membrane</keyword>
<dbReference type="AlphaFoldDB" id="A0A9X2P2J2"/>
<comment type="caution">
    <text evidence="3">The sequence shown here is derived from an EMBL/GenBank/DDBJ whole genome shotgun (WGS) entry which is preliminary data.</text>
</comment>
<keyword evidence="1" id="KW-1133">Transmembrane helix</keyword>
<evidence type="ECO:0000313" key="3">
    <source>
        <dbReference type="EMBL" id="MCR6509499.1"/>
    </source>
</evidence>
<sequence length="94" mass="10568">MDRLVDFASSVPDFRRTDKGNHRHRLRDIIMLMVLGRASGFVGRADIIAFGKHNIKKFRKMGMLKNGVPSEATLCRVDSGINDCAMADRMQGFV</sequence>
<accession>A0A9X2P2J2</accession>
<evidence type="ECO:0000256" key="1">
    <source>
        <dbReference type="SAM" id="Phobius"/>
    </source>
</evidence>
<dbReference type="InterPro" id="IPR032806">
    <property type="entry name" value="YbfD_N"/>
</dbReference>
<name>A0A9X2P2J2_9BACE</name>
<protein>
    <submittedName>
        <fullName evidence="3">Transposase family protein</fullName>
    </submittedName>
</protein>
<evidence type="ECO:0000259" key="2">
    <source>
        <dbReference type="Pfam" id="PF13808"/>
    </source>
</evidence>
<feature type="transmembrane region" description="Helical" evidence="1">
    <location>
        <begin position="29"/>
        <end position="51"/>
    </location>
</feature>
<organism evidence="3 4">
    <name type="scientific">Bacteroides muris</name>
    <name type="common">ex Fokt et al. 2023</name>
    <dbReference type="NCBI Taxonomy" id="2937417"/>
    <lineage>
        <taxon>Bacteria</taxon>
        <taxon>Pseudomonadati</taxon>
        <taxon>Bacteroidota</taxon>
        <taxon>Bacteroidia</taxon>
        <taxon>Bacteroidales</taxon>
        <taxon>Bacteroidaceae</taxon>
        <taxon>Bacteroides</taxon>
    </lineage>
</organism>
<feature type="domain" description="H repeat-associated protein N-terminal" evidence="2">
    <location>
        <begin position="9"/>
        <end position="90"/>
    </location>
</feature>
<dbReference type="EMBL" id="JAMZEE010000046">
    <property type="protein sequence ID" value="MCR6509499.1"/>
    <property type="molecule type" value="Genomic_DNA"/>
</dbReference>
<reference evidence="3" key="2">
    <citation type="submission" date="2022-04" db="EMBL/GenBank/DDBJ databases">
        <authorList>
            <person name="Fokt H."/>
            <person name="Baines J."/>
        </authorList>
    </citation>
    <scope>NUCLEOTIDE SEQUENCE</scope>
    <source>
        <strain evidence="3">KH569_7</strain>
    </source>
</reference>
<reference evidence="3" key="1">
    <citation type="journal article" date="2022" name="Arch. Microbiol.">
        <title>Bacteroides muris sp. nov. isolated from the cecum of wild-derived house mice.</title>
        <authorList>
            <person name="Fokt H."/>
            <person name="Unni R."/>
            <person name="Repnik U."/>
            <person name="Schmitz R.A."/>
            <person name="Bramkamp M."/>
            <person name="Baines J.F."/>
            <person name="Unterweger D."/>
        </authorList>
    </citation>
    <scope>NUCLEOTIDE SEQUENCE</scope>
    <source>
        <strain evidence="3">KH569_7</strain>
    </source>
</reference>
<evidence type="ECO:0000313" key="4">
    <source>
        <dbReference type="Proteomes" id="UP001143810"/>
    </source>
</evidence>
<dbReference type="Proteomes" id="UP001143810">
    <property type="component" value="Unassembled WGS sequence"/>
</dbReference>
<keyword evidence="1" id="KW-0812">Transmembrane</keyword>
<proteinExistence type="predicted"/>